<reference evidence="1" key="1">
    <citation type="submission" date="2021-02" db="EMBL/GenBank/DDBJ databases">
        <title>Genome sequence of Rhodospirillales sp. strain TMPK1 isolated from soil.</title>
        <authorList>
            <person name="Nakai R."/>
            <person name="Kusada H."/>
            <person name="Tamaki H."/>
        </authorList>
    </citation>
    <scope>NUCLEOTIDE SEQUENCE</scope>
    <source>
        <strain evidence="1">TMPK1</strain>
    </source>
</reference>
<dbReference type="AlphaFoldDB" id="A0A8S8XAS8"/>
<evidence type="ECO:0000313" key="2">
    <source>
        <dbReference type="Proteomes" id="UP000681075"/>
    </source>
</evidence>
<keyword evidence="2" id="KW-1185">Reference proteome</keyword>
<organism evidence="1 2">
    <name type="scientific">Roseiterribacter gracilis</name>
    <dbReference type="NCBI Taxonomy" id="2812848"/>
    <lineage>
        <taxon>Bacteria</taxon>
        <taxon>Pseudomonadati</taxon>
        <taxon>Pseudomonadota</taxon>
        <taxon>Alphaproteobacteria</taxon>
        <taxon>Rhodospirillales</taxon>
        <taxon>Roseiterribacteraceae</taxon>
        <taxon>Roseiterribacter</taxon>
    </lineage>
</organism>
<dbReference type="GO" id="GO:0008967">
    <property type="term" value="F:phosphoglycolate phosphatase activity"/>
    <property type="evidence" value="ECO:0007669"/>
    <property type="project" value="TreeGrafter"/>
</dbReference>
<comment type="caution">
    <text evidence="1">The sequence shown here is derived from an EMBL/GenBank/DDBJ whole genome shotgun (WGS) entry which is preliminary data.</text>
</comment>
<evidence type="ECO:0000313" key="1">
    <source>
        <dbReference type="EMBL" id="GIL40573.1"/>
    </source>
</evidence>
<dbReference type="Pfam" id="PF13419">
    <property type="entry name" value="HAD_2"/>
    <property type="match status" value="1"/>
</dbReference>
<gene>
    <name evidence="1" type="ORF">TMPK1_28100</name>
</gene>
<dbReference type="InterPro" id="IPR023214">
    <property type="entry name" value="HAD_sf"/>
</dbReference>
<dbReference type="Proteomes" id="UP000681075">
    <property type="component" value="Unassembled WGS sequence"/>
</dbReference>
<dbReference type="SFLD" id="SFLDG01129">
    <property type="entry name" value="C1.5:_HAD__Beta-PGM__Phosphata"/>
    <property type="match status" value="1"/>
</dbReference>
<name>A0A8S8XAS8_9PROT</name>
<dbReference type="PANTHER" id="PTHR43434">
    <property type="entry name" value="PHOSPHOGLYCOLATE PHOSPHATASE"/>
    <property type="match status" value="1"/>
</dbReference>
<dbReference type="InterPro" id="IPR050155">
    <property type="entry name" value="HAD-like_hydrolase_sf"/>
</dbReference>
<dbReference type="GO" id="GO:0006281">
    <property type="term" value="P:DNA repair"/>
    <property type="evidence" value="ECO:0007669"/>
    <property type="project" value="TreeGrafter"/>
</dbReference>
<dbReference type="InterPro" id="IPR041492">
    <property type="entry name" value="HAD_2"/>
</dbReference>
<dbReference type="EMBL" id="BOPV01000001">
    <property type="protein sequence ID" value="GIL40573.1"/>
    <property type="molecule type" value="Genomic_DNA"/>
</dbReference>
<dbReference type="GO" id="GO:0005829">
    <property type="term" value="C:cytosol"/>
    <property type="evidence" value="ECO:0007669"/>
    <property type="project" value="TreeGrafter"/>
</dbReference>
<dbReference type="Gene3D" id="3.40.50.1000">
    <property type="entry name" value="HAD superfamily/HAD-like"/>
    <property type="match status" value="1"/>
</dbReference>
<dbReference type="SUPFAM" id="SSF56784">
    <property type="entry name" value="HAD-like"/>
    <property type="match status" value="1"/>
</dbReference>
<proteinExistence type="predicted"/>
<dbReference type="InterPro" id="IPR023198">
    <property type="entry name" value="PGP-like_dom2"/>
</dbReference>
<accession>A0A8S8XAS8</accession>
<sequence>MFDFDGTLADSMPWFLSVFDDIADEFSFRRVTAAEREELRGLGSREIVRRLGVSMWKMPRIARRMRARKLAQAHAIPLFADTARLLGTLTARGVRIAVVSSDSEASMRCTLGPLADRIEFFEGGVGMFGKAARLRKALRRARVAPHEATYVGDEARDADAAQKAGLRFVAVGWGYATPAAFAPSIPLATTADELLRLLAPA</sequence>
<dbReference type="SFLD" id="SFLDS00003">
    <property type="entry name" value="Haloacid_Dehalogenase"/>
    <property type="match status" value="1"/>
</dbReference>
<dbReference type="PANTHER" id="PTHR43434:SF13">
    <property type="entry name" value="PHOSPHOGLYCOLATE PHOSPHATASE"/>
    <property type="match status" value="1"/>
</dbReference>
<dbReference type="InterPro" id="IPR036412">
    <property type="entry name" value="HAD-like_sf"/>
</dbReference>
<dbReference type="Gene3D" id="1.10.150.240">
    <property type="entry name" value="Putative phosphatase, domain 2"/>
    <property type="match status" value="1"/>
</dbReference>
<protein>
    <submittedName>
        <fullName evidence="1">Phosphoglycolate phosphatase</fullName>
    </submittedName>
</protein>